<dbReference type="Proteomes" id="UP000823486">
    <property type="component" value="Unassembled WGS sequence"/>
</dbReference>
<name>A0ABS2QFJ7_9BACI</name>
<dbReference type="EMBL" id="JAFBFI010000002">
    <property type="protein sequence ID" value="MBM7691298.1"/>
    <property type="molecule type" value="Genomic_DNA"/>
</dbReference>
<comment type="caution">
    <text evidence="1">The sequence shown here is derived from an EMBL/GenBank/DDBJ whole genome shotgun (WGS) entry which is preliminary data.</text>
</comment>
<protein>
    <submittedName>
        <fullName evidence="1">Uncharacterized protein</fullName>
    </submittedName>
</protein>
<proteinExistence type="predicted"/>
<evidence type="ECO:0000313" key="1">
    <source>
        <dbReference type="EMBL" id="MBM7691298.1"/>
    </source>
</evidence>
<gene>
    <name evidence="1" type="ORF">JOC77_000703</name>
</gene>
<organism evidence="1 2">
    <name type="scientific">Peribacillus deserti</name>
    <dbReference type="NCBI Taxonomy" id="673318"/>
    <lineage>
        <taxon>Bacteria</taxon>
        <taxon>Bacillati</taxon>
        <taxon>Bacillota</taxon>
        <taxon>Bacilli</taxon>
        <taxon>Bacillales</taxon>
        <taxon>Bacillaceae</taxon>
        <taxon>Peribacillus</taxon>
    </lineage>
</organism>
<reference evidence="1 2" key="1">
    <citation type="submission" date="2021-01" db="EMBL/GenBank/DDBJ databases">
        <title>Genomic Encyclopedia of Type Strains, Phase IV (KMG-IV): sequencing the most valuable type-strain genomes for metagenomic binning, comparative biology and taxonomic classification.</title>
        <authorList>
            <person name="Goeker M."/>
        </authorList>
    </citation>
    <scope>NUCLEOTIDE SEQUENCE [LARGE SCALE GENOMIC DNA]</scope>
    <source>
        <strain evidence="1 2">DSM 105482</strain>
    </source>
</reference>
<dbReference type="RefSeq" id="WP_204538584.1">
    <property type="nucleotide sequence ID" value="NZ_JAFBFI010000002.1"/>
</dbReference>
<keyword evidence="2" id="KW-1185">Reference proteome</keyword>
<accession>A0ABS2QFJ7</accession>
<sequence length="59" mass="6674">MTRIINPSEHRNFFDKDLFKLGKPVVGVRAVAPVKGKEQVGAVVYKRKAKFGDLFENRA</sequence>
<evidence type="ECO:0000313" key="2">
    <source>
        <dbReference type="Proteomes" id="UP000823486"/>
    </source>
</evidence>